<dbReference type="InterPro" id="IPR052560">
    <property type="entry name" value="RdDP_mobile_element"/>
</dbReference>
<dbReference type="InterPro" id="IPR000477">
    <property type="entry name" value="RT_dom"/>
</dbReference>
<dbReference type="PANTHER" id="PTHR36688">
    <property type="entry name" value="ENDO/EXONUCLEASE/PHOSPHATASE DOMAIN-CONTAINING PROTEIN"/>
    <property type="match status" value="1"/>
</dbReference>
<organism evidence="2 3">
    <name type="scientific">Cinara cedri</name>
    <dbReference type="NCBI Taxonomy" id="506608"/>
    <lineage>
        <taxon>Eukaryota</taxon>
        <taxon>Metazoa</taxon>
        <taxon>Ecdysozoa</taxon>
        <taxon>Arthropoda</taxon>
        <taxon>Hexapoda</taxon>
        <taxon>Insecta</taxon>
        <taxon>Pterygota</taxon>
        <taxon>Neoptera</taxon>
        <taxon>Paraneoptera</taxon>
        <taxon>Hemiptera</taxon>
        <taxon>Sternorrhyncha</taxon>
        <taxon>Aphidomorpha</taxon>
        <taxon>Aphidoidea</taxon>
        <taxon>Aphididae</taxon>
        <taxon>Lachninae</taxon>
        <taxon>Cinara</taxon>
    </lineage>
</organism>
<dbReference type="Proteomes" id="UP000325440">
    <property type="component" value="Unassembled WGS sequence"/>
</dbReference>
<dbReference type="AlphaFoldDB" id="A0A5E4NLJ7"/>
<gene>
    <name evidence="2" type="ORF">CINCED_3A018708</name>
</gene>
<evidence type="ECO:0000313" key="2">
    <source>
        <dbReference type="EMBL" id="VVC44621.1"/>
    </source>
</evidence>
<dbReference type="EMBL" id="CABPRJ010002384">
    <property type="protein sequence ID" value="VVC44621.1"/>
    <property type="molecule type" value="Genomic_DNA"/>
</dbReference>
<reference evidence="2 3" key="1">
    <citation type="submission" date="2019-08" db="EMBL/GenBank/DDBJ databases">
        <authorList>
            <person name="Alioto T."/>
            <person name="Alioto T."/>
            <person name="Gomez Garrido J."/>
        </authorList>
    </citation>
    <scope>NUCLEOTIDE SEQUENCE [LARGE SCALE GENOMIC DNA]</scope>
</reference>
<keyword evidence="2" id="KW-0548">Nucleotidyltransferase</keyword>
<dbReference type="InterPro" id="IPR043502">
    <property type="entry name" value="DNA/RNA_pol_sf"/>
</dbReference>
<feature type="domain" description="Reverse transcriptase" evidence="1">
    <location>
        <begin position="1"/>
        <end position="219"/>
    </location>
</feature>
<proteinExistence type="predicted"/>
<dbReference type="OrthoDB" id="6625420at2759"/>
<dbReference type="GO" id="GO:0003964">
    <property type="term" value="F:RNA-directed DNA polymerase activity"/>
    <property type="evidence" value="ECO:0007669"/>
    <property type="project" value="UniProtKB-KW"/>
</dbReference>
<keyword evidence="3" id="KW-1185">Reference proteome</keyword>
<keyword evidence="2" id="KW-0808">Transferase</keyword>
<protein>
    <submittedName>
        <fullName evidence="2">Reverse transcriptase domain</fullName>
    </submittedName>
</protein>
<name>A0A5E4NLJ7_9HEMI</name>
<dbReference type="SUPFAM" id="SSF56672">
    <property type="entry name" value="DNA/RNA polymerases"/>
    <property type="match status" value="1"/>
</dbReference>
<dbReference type="CDD" id="cd01650">
    <property type="entry name" value="RT_nLTR_like"/>
    <property type="match status" value="1"/>
</dbReference>
<accession>A0A5E4NLJ7</accession>
<evidence type="ECO:0000259" key="1">
    <source>
        <dbReference type="PROSITE" id="PS50878"/>
    </source>
</evidence>
<evidence type="ECO:0000313" key="3">
    <source>
        <dbReference type="Proteomes" id="UP000325440"/>
    </source>
</evidence>
<dbReference type="Pfam" id="PF00078">
    <property type="entry name" value="RVT_1"/>
    <property type="match status" value="1"/>
</dbReference>
<keyword evidence="2" id="KW-0695">RNA-directed DNA polymerase</keyword>
<dbReference type="PROSITE" id="PS50878">
    <property type="entry name" value="RT_POL"/>
    <property type="match status" value="1"/>
</dbReference>
<dbReference type="PANTHER" id="PTHR36688:SF1">
    <property type="entry name" value="ENDONUCLEASE_EXONUCLEASE_PHOSPHATASE DOMAIN-CONTAINING PROTEIN"/>
    <property type="match status" value="1"/>
</dbReference>
<sequence length="252" mass="29555">MVLKPGKPLEQLTSYRLISLLPSISKLFEKQLLKRLKPLIKERQLIPEHQFGFRNKPSTIDQVHRVINVISKALEEKKYCSGLPHTWCAFFVSFLAERQIRVIDWKNISAGVPQGSVIGSILYLLYTADIPTKNYSMTAKFADDTAMITTNEDQQTATDWLQRSINNISNWTKRWKIKINSEKSVHVNYTLRKTVYKPVLLDQQSIPQCDSEKYLGMHLHFRLNWKHHARQKKMQIKRKCDNYIDWSENIPN</sequence>